<organism evidence="1 2">
    <name type="scientific">Streptococcus mitis SK564</name>
    <dbReference type="NCBI Taxonomy" id="585203"/>
    <lineage>
        <taxon>Bacteria</taxon>
        <taxon>Bacillati</taxon>
        <taxon>Bacillota</taxon>
        <taxon>Bacilli</taxon>
        <taxon>Lactobacillales</taxon>
        <taxon>Streptococcaceae</taxon>
        <taxon>Streptococcus</taxon>
        <taxon>Streptococcus mitis group</taxon>
    </lineage>
</organism>
<dbReference type="AlphaFoldDB" id="E1LP48"/>
<dbReference type="EMBL" id="AEDU01000027">
    <property type="protein sequence ID" value="EFN97948.1"/>
    <property type="molecule type" value="Genomic_DNA"/>
</dbReference>
<proteinExistence type="predicted"/>
<dbReference type="Proteomes" id="UP000004966">
    <property type="component" value="Unassembled WGS sequence"/>
</dbReference>
<name>E1LP48_STRMT</name>
<sequence>MVTKIALPFHPYQHSKNKLDHYLQIETLTKSAQTTVLSL</sequence>
<gene>
    <name evidence="1" type="ORF">SMSK564_1222</name>
</gene>
<protein>
    <submittedName>
        <fullName evidence="1">Uncharacterized protein</fullName>
    </submittedName>
</protein>
<reference evidence="1 2" key="1">
    <citation type="submission" date="2010-09" db="EMBL/GenBank/DDBJ databases">
        <authorList>
            <person name="Daugherty S.C."/>
            <person name="Tallon L.J."/>
            <person name="Jones K.M."/>
            <person name="Liu X."/>
            <person name="Kilian M."/>
            <person name="Tettelin H."/>
        </authorList>
    </citation>
    <scope>NUCLEOTIDE SEQUENCE [LARGE SCALE GENOMIC DNA]</scope>
    <source>
        <strain evidence="1 2">SK564</strain>
    </source>
</reference>
<comment type="caution">
    <text evidence="1">The sequence shown here is derived from an EMBL/GenBank/DDBJ whole genome shotgun (WGS) entry which is preliminary data.</text>
</comment>
<accession>E1LP48</accession>
<evidence type="ECO:0000313" key="1">
    <source>
        <dbReference type="EMBL" id="EFN97948.1"/>
    </source>
</evidence>
<evidence type="ECO:0000313" key="2">
    <source>
        <dbReference type="Proteomes" id="UP000004966"/>
    </source>
</evidence>